<dbReference type="Pfam" id="PF00939">
    <property type="entry name" value="Na_sulph_symp"/>
    <property type="match status" value="1"/>
</dbReference>
<name>A0ABV5FX49_9MICC</name>
<dbReference type="PANTHER" id="PTHR10283">
    <property type="entry name" value="SOLUTE CARRIER FAMILY 13 MEMBER"/>
    <property type="match status" value="1"/>
</dbReference>
<keyword evidence="2" id="KW-1185">Reference proteome</keyword>
<dbReference type="PANTHER" id="PTHR10283:SF82">
    <property type="entry name" value="SOLUTE CARRIER FAMILY 13 MEMBER 2"/>
    <property type="match status" value="1"/>
</dbReference>
<dbReference type="CDD" id="cd01115">
    <property type="entry name" value="SLC13_permease"/>
    <property type="match status" value="1"/>
</dbReference>
<proteinExistence type="predicted"/>
<accession>A0ABV5FX49</accession>
<dbReference type="EMBL" id="JBHMFI010000001">
    <property type="protein sequence ID" value="MFB9071255.1"/>
    <property type="molecule type" value="Genomic_DNA"/>
</dbReference>
<dbReference type="NCBIfam" id="TIGR00785">
    <property type="entry name" value="dass"/>
    <property type="match status" value="1"/>
</dbReference>
<dbReference type="InterPro" id="IPR001898">
    <property type="entry name" value="SLC13A/DASS"/>
</dbReference>
<dbReference type="Proteomes" id="UP001589575">
    <property type="component" value="Unassembled WGS sequence"/>
</dbReference>
<organism evidence="1 2">
    <name type="scientific">Citricoccus parietis</name>
    <dbReference type="NCBI Taxonomy" id="592307"/>
    <lineage>
        <taxon>Bacteria</taxon>
        <taxon>Bacillati</taxon>
        <taxon>Actinomycetota</taxon>
        <taxon>Actinomycetes</taxon>
        <taxon>Micrococcales</taxon>
        <taxon>Micrococcaceae</taxon>
        <taxon>Citricoccus</taxon>
    </lineage>
</organism>
<evidence type="ECO:0000313" key="1">
    <source>
        <dbReference type="EMBL" id="MFB9071255.1"/>
    </source>
</evidence>
<comment type="caution">
    <text evidence="1">The sequence shown here is derived from an EMBL/GenBank/DDBJ whole genome shotgun (WGS) entry which is preliminary data.</text>
</comment>
<evidence type="ECO:0000313" key="2">
    <source>
        <dbReference type="Proteomes" id="UP001589575"/>
    </source>
</evidence>
<protein>
    <submittedName>
        <fullName evidence="1">SLC13 family permease</fullName>
    </submittedName>
</protein>
<reference evidence="1 2" key="1">
    <citation type="submission" date="2024-09" db="EMBL/GenBank/DDBJ databases">
        <authorList>
            <person name="Sun Q."/>
            <person name="Mori K."/>
        </authorList>
    </citation>
    <scope>NUCLEOTIDE SEQUENCE [LARGE SCALE GENOMIC DNA]</scope>
    <source>
        <strain evidence="1 2">CCM 7609</strain>
    </source>
</reference>
<gene>
    <name evidence="1" type="ORF">ACFFX0_08625</name>
</gene>
<sequence length="544" mass="56991">MSDTTGQARSETTDATPKESTEPTETSEPAGREQPTDHRSPGEQASAEGRNLNLRRWIGFGAGLVLAAVVFLVMPADVEHNARLTAAVAVLMAVWWMTEAIPIPATALLPLILFPAFGQDVGVDDVGASYGNNIIFLFMGGFMLALAMQRWNLHRRIALVTVRAMGTRPGGVVAGFMIATGFLSMWVSNTATAVMMIPIGVSVLTLVVAADKSNPVEESSDPTSGEVKDAVIKSNFGTALMLGIAYAASVGSLGTLIGTPPNALLAGYMAESHGVTIGFGQWMLVGVPLSIVMMFIVWFLLTRVLFKAEIKEIPGGRELISDELSKLGRMSSGEIRVLAIFVLAAASWITIPLLFEDLISDAGIAMVAGLLLFLLPAGAARGVRLLDWESAVKLPWGVLLLFGGGLALSAQFSGSGLADWIGEQVAGLDGIPIWLLVAIMATSILFLTEITSNTATAATFLPVAGGVAMGVGVDPLLLCIPVALAATCAFMLPVATPPNAIAFASGYVTIGQMIKGGLYLNLVGMVLITLTTLTLGVWAFGLVF</sequence>